<evidence type="ECO:0000256" key="5">
    <source>
        <dbReference type="SAM" id="MobiDB-lite"/>
    </source>
</evidence>
<feature type="region of interest" description="Disordered" evidence="5">
    <location>
        <begin position="431"/>
        <end position="454"/>
    </location>
</feature>
<gene>
    <name evidence="6" type="ORF">B0T14DRAFT_570236</name>
</gene>
<feature type="compositionally biased region" description="Basic and acidic residues" evidence="5">
    <location>
        <begin position="124"/>
        <end position="134"/>
    </location>
</feature>
<feature type="compositionally biased region" description="Basic and acidic residues" evidence="5">
    <location>
        <begin position="227"/>
        <end position="236"/>
    </location>
</feature>
<evidence type="ECO:0000313" key="6">
    <source>
        <dbReference type="EMBL" id="KAK0614283.1"/>
    </source>
</evidence>
<dbReference type="PANTHER" id="PTHR13408">
    <property type="entry name" value="DNA-DIRECTED RNA POLYMERASE III"/>
    <property type="match status" value="1"/>
</dbReference>
<keyword evidence="7" id="KW-1185">Reference proteome</keyword>
<dbReference type="GO" id="GO:0003677">
    <property type="term" value="F:DNA binding"/>
    <property type="evidence" value="ECO:0007669"/>
    <property type="project" value="InterPro"/>
</dbReference>
<feature type="compositionally biased region" description="Low complexity" evidence="5">
    <location>
        <begin position="70"/>
        <end position="88"/>
    </location>
</feature>
<organism evidence="6 7">
    <name type="scientific">Immersiella caudata</name>
    <dbReference type="NCBI Taxonomy" id="314043"/>
    <lineage>
        <taxon>Eukaryota</taxon>
        <taxon>Fungi</taxon>
        <taxon>Dikarya</taxon>
        <taxon>Ascomycota</taxon>
        <taxon>Pezizomycotina</taxon>
        <taxon>Sordariomycetes</taxon>
        <taxon>Sordariomycetidae</taxon>
        <taxon>Sordariales</taxon>
        <taxon>Lasiosphaeriaceae</taxon>
        <taxon>Immersiella</taxon>
    </lineage>
</organism>
<dbReference type="GO" id="GO:0005666">
    <property type="term" value="C:RNA polymerase III complex"/>
    <property type="evidence" value="ECO:0007669"/>
    <property type="project" value="InterPro"/>
</dbReference>
<comment type="subcellular location">
    <subcellularLocation>
        <location evidence="1">Nucleus</location>
    </subcellularLocation>
</comment>
<feature type="compositionally biased region" description="Basic residues" evidence="5">
    <location>
        <begin position="1"/>
        <end position="12"/>
    </location>
</feature>
<feature type="region of interest" description="Disordered" evidence="5">
    <location>
        <begin position="1"/>
        <end position="184"/>
    </location>
</feature>
<feature type="compositionally biased region" description="Acidic residues" evidence="5">
    <location>
        <begin position="303"/>
        <end position="312"/>
    </location>
</feature>
<dbReference type="InterPro" id="IPR007811">
    <property type="entry name" value="RPC4"/>
</dbReference>
<feature type="compositionally biased region" description="Basic and acidic residues" evidence="5">
    <location>
        <begin position="244"/>
        <end position="256"/>
    </location>
</feature>
<keyword evidence="3" id="KW-0804">Transcription</keyword>
<reference evidence="6" key="1">
    <citation type="submission" date="2023-06" db="EMBL/GenBank/DDBJ databases">
        <title>Genome-scale phylogeny and comparative genomics of the fungal order Sordariales.</title>
        <authorList>
            <consortium name="Lawrence Berkeley National Laboratory"/>
            <person name="Hensen N."/>
            <person name="Bonometti L."/>
            <person name="Westerberg I."/>
            <person name="Brannstrom I.O."/>
            <person name="Guillou S."/>
            <person name="Cros-Aarteil S."/>
            <person name="Calhoun S."/>
            <person name="Haridas S."/>
            <person name="Kuo A."/>
            <person name="Mondo S."/>
            <person name="Pangilinan J."/>
            <person name="Riley R."/>
            <person name="Labutti K."/>
            <person name="Andreopoulos B."/>
            <person name="Lipzen A."/>
            <person name="Chen C."/>
            <person name="Yanf M."/>
            <person name="Daum C."/>
            <person name="Ng V."/>
            <person name="Clum A."/>
            <person name="Steindorff A."/>
            <person name="Ohm R."/>
            <person name="Martin F."/>
            <person name="Silar P."/>
            <person name="Natvig D."/>
            <person name="Lalanne C."/>
            <person name="Gautier V."/>
            <person name="Ament-Velasquez S.L."/>
            <person name="Kruys A."/>
            <person name="Hutchinson M.I."/>
            <person name="Powell A.J."/>
            <person name="Barry K."/>
            <person name="Miller A.N."/>
            <person name="Grigoriev I.V."/>
            <person name="Debuchy R."/>
            <person name="Gladieux P."/>
            <person name="Thoren M.H."/>
            <person name="Johannesson H."/>
        </authorList>
    </citation>
    <scope>NUCLEOTIDE SEQUENCE</scope>
    <source>
        <strain evidence="6">CBS 606.72</strain>
    </source>
</reference>
<accession>A0AA39WF73</accession>
<keyword evidence="2" id="KW-0240">DNA-directed RNA polymerase</keyword>
<feature type="region of interest" description="Disordered" evidence="5">
    <location>
        <begin position="209"/>
        <end position="339"/>
    </location>
</feature>
<feature type="compositionally biased region" description="Polar residues" evidence="5">
    <location>
        <begin position="47"/>
        <end position="60"/>
    </location>
</feature>
<dbReference type="EMBL" id="JAULSU010000006">
    <property type="protein sequence ID" value="KAK0614283.1"/>
    <property type="molecule type" value="Genomic_DNA"/>
</dbReference>
<protein>
    <submittedName>
        <fullName evidence="6">RNA polymerase III RPC4-domain-containing protein</fullName>
    </submittedName>
</protein>
<evidence type="ECO:0000256" key="1">
    <source>
        <dbReference type="ARBA" id="ARBA00004123"/>
    </source>
</evidence>
<proteinExistence type="predicted"/>
<feature type="compositionally biased region" description="Basic and acidic residues" evidence="5">
    <location>
        <begin position="103"/>
        <end position="117"/>
    </location>
</feature>
<dbReference type="Proteomes" id="UP001175000">
    <property type="component" value="Unassembled WGS sequence"/>
</dbReference>
<keyword evidence="4" id="KW-0539">Nucleus</keyword>
<feature type="compositionally biased region" description="Basic and acidic residues" evidence="5">
    <location>
        <begin position="269"/>
        <end position="302"/>
    </location>
</feature>
<dbReference type="AlphaFoldDB" id="A0AA39WF73"/>
<evidence type="ECO:0000313" key="7">
    <source>
        <dbReference type="Proteomes" id="UP001175000"/>
    </source>
</evidence>
<evidence type="ECO:0000256" key="2">
    <source>
        <dbReference type="ARBA" id="ARBA00022478"/>
    </source>
</evidence>
<feature type="compositionally biased region" description="Basic residues" evidence="5">
    <location>
        <begin position="135"/>
        <end position="145"/>
    </location>
</feature>
<dbReference type="PANTHER" id="PTHR13408:SF0">
    <property type="entry name" value="DNA-DIRECTED RNA POLYMERASE III SUBUNIT RPC4"/>
    <property type="match status" value="1"/>
</dbReference>
<sequence>MPPRGGRARAGRGRGGTARAPAEASAAESSTPAASDTPADSTPAVAGTSQPITKTSISDSRNADSRSDTVASASPAAASSSVPVASSSRGTTRANKFKPKAVRRGEEERLRLAEEVARAQAQRNADEARFEARANRARGRGRGRGRGGFMRGMPRASTAAGPLSAGMSSIGSGSGPKGGGYGTSSLVDNSRINADTLYTAVDYSDEDEPVIKGRQKRKKAPMPMGIRRVEHEEEKVTMASTADIEAKERGLEKAEAQDDEDSSDGLFVDEARTKETTHIPAKDEGVWEHALPESRVKIKAEEADQMELEDIPEGGTKTPDSPEQKKKDLLKAKKKKGDTEEELLAQDLEHMINFFTFADDVKKGEEKEGGSSKDGHMFLFQFPPVLPPLTPVAPEAGQLVKPEPTEDDDDDEDIVMFAPQKKTAPVNIDLTEGADKIKSEGDAEDGGDQQAEPQEVGGFVGNLVVRKSGKVELSWGGNILELAPGTQANFLSQAVLVEQSDEKVQPSQASGSAYGMGKIWGSFSAVPTWGGEEEWAIDPEDLVTPVQ</sequence>
<name>A0AA39WF73_9PEZI</name>
<feature type="compositionally biased region" description="Basic and acidic residues" evidence="5">
    <location>
        <begin position="320"/>
        <end position="331"/>
    </location>
</feature>
<comment type="caution">
    <text evidence="6">The sequence shown here is derived from an EMBL/GenBank/DDBJ whole genome shotgun (WGS) entry which is preliminary data.</text>
</comment>
<dbReference type="GO" id="GO:0042797">
    <property type="term" value="P:tRNA transcription by RNA polymerase III"/>
    <property type="evidence" value="ECO:0007669"/>
    <property type="project" value="TreeGrafter"/>
</dbReference>
<feature type="compositionally biased region" description="Low complexity" evidence="5">
    <location>
        <begin position="17"/>
        <end position="44"/>
    </location>
</feature>
<evidence type="ECO:0000256" key="4">
    <source>
        <dbReference type="ARBA" id="ARBA00023242"/>
    </source>
</evidence>
<feature type="compositionally biased region" description="Gly residues" evidence="5">
    <location>
        <begin position="172"/>
        <end position="182"/>
    </location>
</feature>
<evidence type="ECO:0000256" key="3">
    <source>
        <dbReference type="ARBA" id="ARBA00023163"/>
    </source>
</evidence>
<dbReference type="Pfam" id="PF05132">
    <property type="entry name" value="RNA_pol_Rpc4"/>
    <property type="match status" value="1"/>
</dbReference>